<reference evidence="3" key="2">
    <citation type="submission" date="2022-01" db="EMBL/GenBank/DDBJ databases">
        <authorList>
            <person name="Yamashiro T."/>
            <person name="Shiraishi A."/>
            <person name="Satake H."/>
            <person name="Nakayama K."/>
        </authorList>
    </citation>
    <scope>NUCLEOTIDE SEQUENCE</scope>
</reference>
<evidence type="ECO:0000313" key="4">
    <source>
        <dbReference type="Proteomes" id="UP001151760"/>
    </source>
</evidence>
<organism evidence="3 4">
    <name type="scientific">Tanacetum coccineum</name>
    <dbReference type="NCBI Taxonomy" id="301880"/>
    <lineage>
        <taxon>Eukaryota</taxon>
        <taxon>Viridiplantae</taxon>
        <taxon>Streptophyta</taxon>
        <taxon>Embryophyta</taxon>
        <taxon>Tracheophyta</taxon>
        <taxon>Spermatophyta</taxon>
        <taxon>Magnoliopsida</taxon>
        <taxon>eudicotyledons</taxon>
        <taxon>Gunneridae</taxon>
        <taxon>Pentapetalae</taxon>
        <taxon>asterids</taxon>
        <taxon>campanulids</taxon>
        <taxon>Asterales</taxon>
        <taxon>Asteraceae</taxon>
        <taxon>Asteroideae</taxon>
        <taxon>Anthemideae</taxon>
        <taxon>Anthemidinae</taxon>
        <taxon>Tanacetum</taxon>
    </lineage>
</organism>
<evidence type="ECO:0000256" key="1">
    <source>
        <dbReference type="SAM" id="Coils"/>
    </source>
</evidence>
<dbReference type="InterPro" id="IPR031678">
    <property type="entry name" value="DUF4715"/>
</dbReference>
<keyword evidence="3" id="KW-0548">Nucleotidyltransferase</keyword>
<comment type="caution">
    <text evidence="3">The sequence shown here is derived from an EMBL/GenBank/DDBJ whole genome shotgun (WGS) entry which is preliminary data.</text>
</comment>
<feature type="region of interest" description="Disordered" evidence="2">
    <location>
        <begin position="115"/>
        <end position="149"/>
    </location>
</feature>
<sequence length="490" mass="58000">MESKDMVSSYLDKDEQELQRLCEIKKEMKKKFDNIFHKFHICIHGLRPDWFHQSGEYAFQFLFGEKFQSFKNIFDNNIDQLNKQLEKRNFMSVIPRHVWQIDERACHEEEMRIKERNVKARRNDGKSSSPGNDTDAEGASISKNGSDDDITIAESSHEKHKTEVFEMTKENNTTYFNEYIEADRKAKRFEKESQSQFIRDRDTIRDLEQQRDKLELSVVELKRQSLERQKTQTIFKKQLSDKEDKYLNDILQLQAKNKDLENIVCPCVLSQAYAKIPKLYNAYELRDENVQLHAFDSEETLEDAEKSQLKMKEFQKDEKVQELKIKPIDYTNLNNLYETFVPQVELSLEQKYFLETFISSEDPSNESSPYSSFETKPTNKSMPTILQELQFKLEVFQKRLLRDIKEMKDVFVSMESDLDETLKQNERLKDRLLEVTLAEDVKNLVITSSVEIRNKNLHDETEWISTESKDVSNERNTSDTFCNDAFDVTQ</sequence>
<reference evidence="3" key="1">
    <citation type="journal article" date="2022" name="Int. J. Mol. Sci.">
        <title>Draft Genome of Tanacetum Coccineum: Genomic Comparison of Closely Related Tanacetum-Family Plants.</title>
        <authorList>
            <person name="Yamashiro T."/>
            <person name="Shiraishi A."/>
            <person name="Nakayama K."/>
            <person name="Satake H."/>
        </authorList>
    </citation>
    <scope>NUCLEOTIDE SEQUENCE</scope>
</reference>
<dbReference type="GO" id="GO:0003964">
    <property type="term" value="F:RNA-directed DNA polymerase activity"/>
    <property type="evidence" value="ECO:0007669"/>
    <property type="project" value="UniProtKB-KW"/>
</dbReference>
<keyword evidence="1" id="KW-0175">Coiled coil</keyword>
<feature type="coiled-coil region" evidence="1">
    <location>
        <begin position="204"/>
        <end position="263"/>
    </location>
</feature>
<dbReference type="Proteomes" id="UP001151760">
    <property type="component" value="Unassembled WGS sequence"/>
</dbReference>
<evidence type="ECO:0000313" key="3">
    <source>
        <dbReference type="EMBL" id="GJT45360.1"/>
    </source>
</evidence>
<keyword evidence="4" id="KW-1185">Reference proteome</keyword>
<dbReference type="EMBL" id="BQNB010015894">
    <property type="protein sequence ID" value="GJT45360.1"/>
    <property type="molecule type" value="Genomic_DNA"/>
</dbReference>
<accession>A0ABQ5E1R4</accession>
<gene>
    <name evidence="3" type="ORF">Tco_0954075</name>
</gene>
<feature type="coiled-coil region" evidence="1">
    <location>
        <begin position="411"/>
        <end position="438"/>
    </location>
</feature>
<keyword evidence="3" id="KW-0695">RNA-directed DNA polymerase</keyword>
<protein>
    <submittedName>
        <fullName evidence="3">Reverse transcriptase zinc-binding domain-containing protein</fullName>
    </submittedName>
</protein>
<evidence type="ECO:0000256" key="2">
    <source>
        <dbReference type="SAM" id="MobiDB-lite"/>
    </source>
</evidence>
<feature type="compositionally biased region" description="Basic and acidic residues" evidence="2">
    <location>
        <begin position="115"/>
        <end position="125"/>
    </location>
</feature>
<keyword evidence="3" id="KW-0808">Transferase</keyword>
<name>A0ABQ5E1R4_9ASTR</name>
<dbReference type="Pfam" id="PF15835">
    <property type="entry name" value="DUF4715"/>
    <property type="match status" value="1"/>
</dbReference>
<proteinExistence type="predicted"/>